<accession>A0A834MKI3</accession>
<comment type="caution">
    <text evidence="8">The sequence shown here is derived from an EMBL/GenBank/DDBJ whole genome shotgun (WGS) entry which is preliminary data.</text>
</comment>
<organism evidence="8 9">
    <name type="scientific">Rhynchophorus ferrugineus</name>
    <name type="common">Red palm weevil</name>
    <name type="synonym">Curculio ferrugineus</name>
    <dbReference type="NCBI Taxonomy" id="354439"/>
    <lineage>
        <taxon>Eukaryota</taxon>
        <taxon>Metazoa</taxon>
        <taxon>Ecdysozoa</taxon>
        <taxon>Arthropoda</taxon>
        <taxon>Hexapoda</taxon>
        <taxon>Insecta</taxon>
        <taxon>Pterygota</taxon>
        <taxon>Neoptera</taxon>
        <taxon>Endopterygota</taxon>
        <taxon>Coleoptera</taxon>
        <taxon>Polyphaga</taxon>
        <taxon>Cucujiformia</taxon>
        <taxon>Curculionidae</taxon>
        <taxon>Dryophthorinae</taxon>
        <taxon>Rhynchophorus</taxon>
    </lineage>
</organism>
<evidence type="ECO:0000256" key="6">
    <source>
        <dbReference type="SAM" id="Phobius"/>
    </source>
</evidence>
<dbReference type="GO" id="GO:0097250">
    <property type="term" value="P:mitochondrial respirasome assembly"/>
    <property type="evidence" value="ECO:0007669"/>
    <property type="project" value="TreeGrafter"/>
</dbReference>
<evidence type="ECO:0000259" key="7">
    <source>
        <dbReference type="PROSITE" id="PS51503"/>
    </source>
</evidence>
<evidence type="ECO:0000256" key="5">
    <source>
        <dbReference type="ARBA" id="ARBA00023136"/>
    </source>
</evidence>
<dbReference type="Gene3D" id="6.10.140.1320">
    <property type="match status" value="1"/>
</dbReference>
<dbReference type="Pfam" id="PF04588">
    <property type="entry name" value="HIG_1_N"/>
    <property type="match status" value="1"/>
</dbReference>
<reference evidence="8" key="1">
    <citation type="submission" date="2020-08" db="EMBL/GenBank/DDBJ databases">
        <title>Genome sequencing and assembly of the red palm weevil Rhynchophorus ferrugineus.</title>
        <authorList>
            <person name="Dias G.B."/>
            <person name="Bergman C.M."/>
            <person name="Manee M."/>
        </authorList>
    </citation>
    <scope>NUCLEOTIDE SEQUENCE</scope>
    <source>
        <strain evidence="8">AA-2017</strain>
        <tissue evidence="8">Whole larva</tissue>
    </source>
</reference>
<evidence type="ECO:0000256" key="2">
    <source>
        <dbReference type="ARBA" id="ARBA00022692"/>
    </source>
</evidence>
<evidence type="ECO:0000256" key="3">
    <source>
        <dbReference type="ARBA" id="ARBA00022989"/>
    </source>
</evidence>
<keyword evidence="2 6" id="KW-0812">Transmembrane</keyword>
<dbReference type="GO" id="GO:0031966">
    <property type="term" value="C:mitochondrial membrane"/>
    <property type="evidence" value="ECO:0007669"/>
    <property type="project" value="UniProtKB-SubCell"/>
</dbReference>
<keyword evidence="5 6" id="KW-0472">Membrane</keyword>
<dbReference type="OrthoDB" id="6604018at2759"/>
<dbReference type="InterPro" id="IPR007667">
    <property type="entry name" value="Hypoxia_induced_domain"/>
</dbReference>
<feature type="transmembrane region" description="Helical" evidence="6">
    <location>
        <begin position="49"/>
        <end position="66"/>
    </location>
</feature>
<dbReference type="EMBL" id="JAACXV010000014">
    <property type="protein sequence ID" value="KAF7287383.1"/>
    <property type="molecule type" value="Genomic_DNA"/>
</dbReference>
<dbReference type="PANTHER" id="PTHR12297:SF3">
    <property type="entry name" value="HIG1 DOMAIN FAMILY MEMBER 1A"/>
    <property type="match status" value="1"/>
</dbReference>
<evidence type="ECO:0000313" key="9">
    <source>
        <dbReference type="Proteomes" id="UP000625711"/>
    </source>
</evidence>
<keyword evidence="4" id="KW-0496">Mitochondrion</keyword>
<proteinExistence type="predicted"/>
<evidence type="ECO:0000313" key="8">
    <source>
        <dbReference type="EMBL" id="KAF7287383.1"/>
    </source>
</evidence>
<dbReference type="PANTHER" id="PTHR12297">
    <property type="entry name" value="HYPOXIA-INDUCBILE GENE 1 HIG1 -RELATED"/>
    <property type="match status" value="1"/>
</dbReference>
<name>A0A834MKI3_RHYFE</name>
<dbReference type="InterPro" id="IPR050355">
    <property type="entry name" value="RCF1"/>
</dbReference>
<dbReference type="PROSITE" id="PS51503">
    <property type="entry name" value="HIG1"/>
    <property type="match status" value="1"/>
</dbReference>
<feature type="transmembrane region" description="Helical" evidence="6">
    <location>
        <begin position="78"/>
        <end position="100"/>
    </location>
</feature>
<sequence length="110" mass="12687">MSLQKESAKLTDEDLAQFDWLNLQKDMDEALPQETKWQKLIRKSSENPFVPIGSAATTAALCYGVYNWRMGRRKMSQYMMRTRVAAQGFTVCALVVGYLMGREKIQKKKM</sequence>
<evidence type="ECO:0000256" key="1">
    <source>
        <dbReference type="ARBA" id="ARBA00004325"/>
    </source>
</evidence>
<keyword evidence="9" id="KW-1185">Reference proteome</keyword>
<dbReference type="Proteomes" id="UP000625711">
    <property type="component" value="Unassembled WGS sequence"/>
</dbReference>
<evidence type="ECO:0000256" key="4">
    <source>
        <dbReference type="ARBA" id="ARBA00023128"/>
    </source>
</evidence>
<protein>
    <recommendedName>
        <fullName evidence="7">HIG1 domain-containing protein</fullName>
    </recommendedName>
</protein>
<comment type="subcellular location">
    <subcellularLocation>
        <location evidence="1">Mitochondrion membrane</location>
    </subcellularLocation>
</comment>
<gene>
    <name evidence="8" type="ORF">GWI33_001739</name>
</gene>
<feature type="domain" description="HIG1" evidence="7">
    <location>
        <begin position="21"/>
        <end position="110"/>
    </location>
</feature>
<keyword evidence="3 6" id="KW-1133">Transmembrane helix</keyword>
<dbReference type="AlphaFoldDB" id="A0A834MKI3"/>